<keyword evidence="3" id="KW-1185">Reference proteome</keyword>
<dbReference type="EnsemblPlants" id="PGSC0003DMT400091866">
    <property type="protein sequence ID" value="PGSC0003DMT400091866"/>
    <property type="gene ID" value="PGSC0003DMG400041437"/>
</dbReference>
<organism evidence="2 3">
    <name type="scientific">Solanum tuberosum</name>
    <name type="common">Potato</name>
    <dbReference type="NCBI Taxonomy" id="4113"/>
    <lineage>
        <taxon>Eukaryota</taxon>
        <taxon>Viridiplantae</taxon>
        <taxon>Streptophyta</taxon>
        <taxon>Embryophyta</taxon>
        <taxon>Tracheophyta</taxon>
        <taxon>Spermatophyta</taxon>
        <taxon>Magnoliopsida</taxon>
        <taxon>eudicotyledons</taxon>
        <taxon>Gunneridae</taxon>
        <taxon>Pentapetalae</taxon>
        <taxon>asterids</taxon>
        <taxon>lamiids</taxon>
        <taxon>Solanales</taxon>
        <taxon>Solanaceae</taxon>
        <taxon>Solanoideae</taxon>
        <taxon>Solaneae</taxon>
        <taxon>Solanum</taxon>
    </lineage>
</organism>
<dbReference type="HOGENOM" id="CLU_1550266_0_0_1"/>
<dbReference type="Proteomes" id="UP000011115">
    <property type="component" value="Unassembled WGS sequence"/>
</dbReference>
<feature type="compositionally biased region" description="Low complexity" evidence="1">
    <location>
        <begin position="15"/>
        <end position="40"/>
    </location>
</feature>
<dbReference type="InParanoid" id="M1DNK3"/>
<dbReference type="PaxDb" id="4113-PGSC0003DMT400091866"/>
<evidence type="ECO:0000256" key="1">
    <source>
        <dbReference type="SAM" id="MobiDB-lite"/>
    </source>
</evidence>
<name>M1DNK3_SOLTU</name>
<reference evidence="2" key="2">
    <citation type="submission" date="2015-06" db="UniProtKB">
        <authorList>
            <consortium name="EnsemblPlants"/>
        </authorList>
    </citation>
    <scope>IDENTIFICATION</scope>
    <source>
        <strain evidence="2">DM1-3 516 R44</strain>
    </source>
</reference>
<sequence length="173" mass="19569">MNPPWIHTNGRGRGRSSQGPSYGSMASSSQGSSYISSSNSPIIQMGRKTLITKKISLQEEALPGSKQTVNLEDIPKDSPLYGHMQAYLTAQKQKYTFASVTKEDNDDIKSYENVPKKEMIFLLENSELQRKNEPWKIFQRYLINGLYYPDESYKTRSYYEEILISSGSGTMSG</sequence>
<accession>M1DNK3</accession>
<proteinExistence type="predicted"/>
<dbReference type="Gramene" id="PGSC0003DMT400091866">
    <property type="protein sequence ID" value="PGSC0003DMT400091866"/>
    <property type="gene ID" value="PGSC0003DMG400041437"/>
</dbReference>
<feature type="region of interest" description="Disordered" evidence="1">
    <location>
        <begin position="1"/>
        <end position="40"/>
    </location>
</feature>
<protein>
    <submittedName>
        <fullName evidence="2">Uncharacterized protein</fullName>
    </submittedName>
</protein>
<evidence type="ECO:0000313" key="3">
    <source>
        <dbReference type="Proteomes" id="UP000011115"/>
    </source>
</evidence>
<evidence type="ECO:0000313" key="2">
    <source>
        <dbReference type="EnsemblPlants" id="PGSC0003DMT400091866"/>
    </source>
</evidence>
<dbReference type="AlphaFoldDB" id="M1DNK3"/>
<reference evidence="3" key="1">
    <citation type="journal article" date="2011" name="Nature">
        <title>Genome sequence and analysis of the tuber crop potato.</title>
        <authorList>
            <consortium name="The Potato Genome Sequencing Consortium"/>
        </authorList>
    </citation>
    <scope>NUCLEOTIDE SEQUENCE [LARGE SCALE GENOMIC DNA]</scope>
    <source>
        <strain evidence="3">cv. DM1-3 516 R44</strain>
    </source>
</reference>